<feature type="transmembrane region" description="Helical" evidence="1">
    <location>
        <begin position="100"/>
        <end position="124"/>
    </location>
</feature>
<dbReference type="GeneID" id="81366093"/>
<dbReference type="AlphaFoldDB" id="A0A9W9W9A2"/>
<accession>A0A9W9W9A2</accession>
<feature type="transmembrane region" description="Helical" evidence="1">
    <location>
        <begin position="173"/>
        <end position="194"/>
    </location>
</feature>
<evidence type="ECO:0000313" key="4">
    <source>
        <dbReference type="Proteomes" id="UP001147747"/>
    </source>
</evidence>
<sequence length="252" mass="26525">MTSSTEGLELAQIAFYAVASLPATYCIVKHGKAGVLGWIYVFVMCGLRLVGNGIAYHALSTTGEPNRAASIISGIGLSPLLLAAIGILRESNYSIQSKLPVFLGGFGMLIPHLVVGGGIGLAAASGNHTTLLEVGLIIFATGWIIVVGLMVLSVKSNAHRSRLEDETKLLHAVMIALPLIGVRLIYAIAIVFKYKNAGGGSLAVRVIFGTLPEFLVMTTYLSAGLVTHNLARRRCQNKPGPASASNYTHVTV</sequence>
<feature type="transmembrane region" description="Helical" evidence="1">
    <location>
        <begin position="206"/>
        <end position="226"/>
    </location>
</feature>
<comment type="caution">
    <text evidence="3">The sequence shown here is derived from an EMBL/GenBank/DDBJ whole genome shotgun (WGS) entry which is preliminary data.</text>
</comment>
<feature type="transmembrane region" description="Helical" evidence="1">
    <location>
        <begin position="12"/>
        <end position="28"/>
    </location>
</feature>
<reference evidence="3" key="1">
    <citation type="submission" date="2022-12" db="EMBL/GenBank/DDBJ databases">
        <authorList>
            <person name="Petersen C."/>
        </authorList>
    </citation>
    <scope>NUCLEOTIDE SEQUENCE</scope>
    <source>
        <strain evidence="3">IBT 29677</strain>
    </source>
</reference>
<feature type="transmembrane region" description="Helical" evidence="1">
    <location>
        <begin position="130"/>
        <end position="152"/>
    </location>
</feature>
<evidence type="ECO:0000259" key="2">
    <source>
        <dbReference type="Pfam" id="PF24800"/>
    </source>
</evidence>
<dbReference type="EMBL" id="JAPZBU010000004">
    <property type="protein sequence ID" value="KAJ5408593.1"/>
    <property type="molecule type" value="Genomic_DNA"/>
</dbReference>
<organism evidence="3 4">
    <name type="scientific">Penicillium cosmopolitanum</name>
    <dbReference type="NCBI Taxonomy" id="1131564"/>
    <lineage>
        <taxon>Eukaryota</taxon>
        <taxon>Fungi</taxon>
        <taxon>Dikarya</taxon>
        <taxon>Ascomycota</taxon>
        <taxon>Pezizomycotina</taxon>
        <taxon>Eurotiomycetes</taxon>
        <taxon>Eurotiomycetidae</taxon>
        <taxon>Eurotiales</taxon>
        <taxon>Aspergillaceae</taxon>
        <taxon>Penicillium</taxon>
    </lineage>
</organism>
<proteinExistence type="predicted"/>
<evidence type="ECO:0000256" key="1">
    <source>
        <dbReference type="SAM" id="Phobius"/>
    </source>
</evidence>
<keyword evidence="1" id="KW-0812">Transmembrane</keyword>
<feature type="transmembrane region" description="Helical" evidence="1">
    <location>
        <begin position="35"/>
        <end position="56"/>
    </location>
</feature>
<dbReference type="RefSeq" id="XP_056492908.1">
    <property type="nucleotide sequence ID" value="XM_056627113.1"/>
</dbReference>
<reference evidence="3" key="2">
    <citation type="journal article" date="2023" name="IMA Fungus">
        <title>Comparative genomic study of the Penicillium genus elucidates a diverse pangenome and 15 lateral gene transfer events.</title>
        <authorList>
            <person name="Petersen C."/>
            <person name="Sorensen T."/>
            <person name="Nielsen M.R."/>
            <person name="Sondergaard T.E."/>
            <person name="Sorensen J.L."/>
            <person name="Fitzpatrick D.A."/>
            <person name="Frisvad J.C."/>
            <person name="Nielsen K.L."/>
        </authorList>
    </citation>
    <scope>NUCLEOTIDE SEQUENCE</scope>
    <source>
        <strain evidence="3">IBT 29677</strain>
    </source>
</reference>
<feature type="transmembrane region" description="Helical" evidence="1">
    <location>
        <begin position="68"/>
        <end position="88"/>
    </location>
</feature>
<evidence type="ECO:0000313" key="3">
    <source>
        <dbReference type="EMBL" id="KAJ5408593.1"/>
    </source>
</evidence>
<dbReference type="InterPro" id="IPR056119">
    <property type="entry name" value="DUF7702"/>
</dbReference>
<keyword evidence="1" id="KW-1133">Transmembrane helix</keyword>
<gene>
    <name evidence="3" type="ORF">N7509_002476</name>
</gene>
<feature type="domain" description="DUF7702" evidence="2">
    <location>
        <begin position="5"/>
        <end position="228"/>
    </location>
</feature>
<dbReference type="OrthoDB" id="2560628at2759"/>
<dbReference type="PANTHER" id="PTHR42109">
    <property type="entry name" value="UNPLACED GENOMIC SCAFFOLD UM_SCAF_CONTIG_1.265, WHOLE GENOME SHOTGUN SEQUENCE"/>
    <property type="match status" value="1"/>
</dbReference>
<name>A0A9W9W9A2_9EURO</name>
<dbReference type="Pfam" id="PF24800">
    <property type="entry name" value="DUF7702"/>
    <property type="match status" value="1"/>
</dbReference>
<dbReference type="Proteomes" id="UP001147747">
    <property type="component" value="Unassembled WGS sequence"/>
</dbReference>
<dbReference type="PANTHER" id="PTHR42109:SF3">
    <property type="entry name" value="INTEGRAL MEMBRANE PROTEIN (AFU_ORTHOLOGUE AFUA_5G00100)"/>
    <property type="match status" value="1"/>
</dbReference>
<keyword evidence="4" id="KW-1185">Reference proteome</keyword>
<keyword evidence="1" id="KW-0472">Membrane</keyword>
<protein>
    <recommendedName>
        <fullName evidence="2">DUF7702 domain-containing protein</fullName>
    </recommendedName>
</protein>